<organism evidence="2">
    <name type="scientific">Veillonella atypica</name>
    <dbReference type="NCBI Taxonomy" id="39777"/>
    <lineage>
        <taxon>Bacteria</taxon>
        <taxon>Bacillati</taxon>
        <taxon>Bacillota</taxon>
        <taxon>Negativicutes</taxon>
        <taxon>Veillonellales</taxon>
        <taxon>Veillonellaceae</taxon>
        <taxon>Veillonella</taxon>
    </lineage>
</organism>
<evidence type="ECO:0000259" key="1">
    <source>
        <dbReference type="Pfam" id="PF13280"/>
    </source>
</evidence>
<dbReference type="AlphaFoldDB" id="A0A6N3AYI3"/>
<evidence type="ECO:0000313" key="2">
    <source>
        <dbReference type="EMBL" id="VYT95258.1"/>
    </source>
</evidence>
<feature type="domain" description="WYL" evidence="1">
    <location>
        <begin position="261"/>
        <end position="325"/>
    </location>
</feature>
<dbReference type="PROSITE" id="PS52050">
    <property type="entry name" value="WYL"/>
    <property type="match status" value="1"/>
</dbReference>
<dbReference type="Pfam" id="PF13280">
    <property type="entry name" value="WYL"/>
    <property type="match status" value="1"/>
</dbReference>
<proteinExistence type="predicted"/>
<protein>
    <recommendedName>
        <fullName evidence="1">WYL domain-containing protein</fullName>
    </recommendedName>
</protein>
<name>A0A6N3AYI3_9FIRM</name>
<dbReference type="EMBL" id="CACRUN010000012">
    <property type="protein sequence ID" value="VYT95258.1"/>
    <property type="molecule type" value="Genomic_DNA"/>
</dbReference>
<dbReference type="InterPro" id="IPR026881">
    <property type="entry name" value="WYL_dom"/>
</dbReference>
<gene>
    <name evidence="2" type="ORF">VALFYP47_00095</name>
</gene>
<sequence>MPSVTNYLKNIRNMRLFFRSLAMGLHTRHTAPKWGIKKSLHDDYLKRLSYFNMESKIKDTQIGRKHVQTIEKQDFFWGHNYLSNLYALYAMKPETIILMLAIIDMIGRKTTCTIIELYDHINDDPYVLPAYQAFLEEKNKNSNKSVPDIIDKQMIGRLTKKLVKIGVLEEISECSTYAYRLASTGIEQCTPEQLELLSRAIFMYKNMALFGTAGHTLLEKIQALVNDTSLLDELEQPLSAIYESQYVFTYTNPLHVIDESILYTIADALRNNKMIELTFYNKRRPKITVRPIRIESDYLGNRDYLIASRHCTLGSYRIDTINTVTIKGPINTDLTTPTATTRFNTVLHIRFHKLLNYERVWNNFKTMFSHMTMALESDSPHYTDITMQVQDGQILMPILRTYLPYLQILHSIPESISIRFNDNLLYTQHDTVSEPSSYSKKRHPAWSLLSPEPIESDTTISPLLNEVTAITYSTQYRIQRDLANGVSYTLDDLRYIMEHRPLLNSYAPIEENDHYYYILPSYLVRSEAHGLEPLFPNLPLLITTTAERMFLKDLLNDNRINWMISDIIRKRLSHTLHNVPTTLPEHTWSNRSLSIDETAKTYDAHRLCTEALINKAMISWQTENDTVMVVPCKLEYNGATNGFALIGYHIDDKTFGYYPLHTLPTISIDNKSFDFDTDTLYREYQESNQRTTIFSVYDINNAIDRCFNAFSNYDIVGSKTEEKAFTLTVSYLPFQESDIIRILLSLGAAVRVHEPQEIKQQLNTIYKQAISFL</sequence>
<reference evidence="2" key="1">
    <citation type="submission" date="2019-11" db="EMBL/GenBank/DDBJ databases">
        <authorList>
            <person name="Feng L."/>
        </authorList>
    </citation>
    <scope>NUCLEOTIDE SEQUENCE</scope>
    <source>
        <strain evidence="2">VatypicaLFYP47</strain>
    </source>
</reference>
<accession>A0A6N3AYI3</accession>